<dbReference type="GO" id="GO:0000030">
    <property type="term" value="F:mannosyltransferase activity"/>
    <property type="evidence" value="ECO:0007669"/>
    <property type="project" value="InterPro"/>
</dbReference>
<evidence type="ECO:0000256" key="9">
    <source>
        <dbReference type="SAM" id="Phobius"/>
    </source>
</evidence>
<feature type="transmembrane region" description="Helical" evidence="9">
    <location>
        <begin position="154"/>
        <end position="181"/>
    </location>
</feature>
<dbReference type="GO" id="GO:0012505">
    <property type="term" value="C:endomembrane system"/>
    <property type="evidence" value="ECO:0007669"/>
    <property type="project" value="UniProtKB-SubCell"/>
</dbReference>
<feature type="transmembrane region" description="Helical" evidence="9">
    <location>
        <begin position="79"/>
        <end position="101"/>
    </location>
</feature>
<dbReference type="Pfam" id="PF02366">
    <property type="entry name" value="PMT"/>
    <property type="match status" value="1"/>
</dbReference>
<evidence type="ECO:0000256" key="2">
    <source>
        <dbReference type="ARBA" id="ARBA00004922"/>
    </source>
</evidence>
<keyword evidence="6 9" id="KW-0812">Transmembrane</keyword>
<evidence type="ECO:0000256" key="6">
    <source>
        <dbReference type="ARBA" id="ARBA00022692"/>
    </source>
</evidence>
<feature type="transmembrane region" description="Helical" evidence="9">
    <location>
        <begin position="327"/>
        <end position="344"/>
    </location>
</feature>
<keyword evidence="7 9" id="KW-1133">Transmembrane helix</keyword>
<comment type="similarity">
    <text evidence="3">Belongs to the glycosyltransferase 39 family.</text>
</comment>
<dbReference type="GO" id="GO:0016020">
    <property type="term" value="C:membrane"/>
    <property type="evidence" value="ECO:0007669"/>
    <property type="project" value="InterPro"/>
</dbReference>
<proteinExistence type="inferred from homology"/>
<evidence type="ECO:0000256" key="7">
    <source>
        <dbReference type="ARBA" id="ARBA00022989"/>
    </source>
</evidence>
<evidence type="ECO:0000256" key="4">
    <source>
        <dbReference type="ARBA" id="ARBA00022676"/>
    </source>
</evidence>
<evidence type="ECO:0000256" key="1">
    <source>
        <dbReference type="ARBA" id="ARBA00004127"/>
    </source>
</evidence>
<feature type="domain" description="ArnT-like N-terminal" evidence="10">
    <location>
        <begin position="9"/>
        <end position="213"/>
    </location>
</feature>
<keyword evidence="5" id="KW-0808">Transferase</keyword>
<keyword evidence="8 9" id="KW-0472">Membrane</keyword>
<evidence type="ECO:0000313" key="12">
    <source>
        <dbReference type="EMBL" id="CAB4814365.1"/>
    </source>
</evidence>
<comment type="pathway">
    <text evidence="2">Protein modification; protein glycosylation.</text>
</comment>
<gene>
    <name evidence="12" type="ORF">UFOPK3119_00604</name>
</gene>
<keyword evidence="4" id="KW-0328">Glycosyltransferase</keyword>
<organism evidence="12">
    <name type="scientific">freshwater metagenome</name>
    <dbReference type="NCBI Taxonomy" id="449393"/>
    <lineage>
        <taxon>unclassified sequences</taxon>
        <taxon>metagenomes</taxon>
        <taxon>ecological metagenomes</taxon>
    </lineage>
</organism>
<feature type="transmembrane region" description="Helical" evidence="9">
    <location>
        <begin position="298"/>
        <end position="315"/>
    </location>
</feature>
<feature type="transmembrane region" description="Helical" evidence="9">
    <location>
        <begin position="350"/>
        <end position="373"/>
    </location>
</feature>
<feature type="transmembrane region" description="Helical" evidence="9">
    <location>
        <begin position="201"/>
        <end position="221"/>
    </location>
</feature>
<dbReference type="InterPro" id="IPR027005">
    <property type="entry name" value="PMT-like"/>
</dbReference>
<dbReference type="GO" id="GO:0006493">
    <property type="term" value="P:protein O-linked glycosylation"/>
    <property type="evidence" value="ECO:0007669"/>
    <property type="project" value="InterPro"/>
</dbReference>
<evidence type="ECO:0000256" key="5">
    <source>
        <dbReference type="ARBA" id="ARBA00022679"/>
    </source>
</evidence>
<evidence type="ECO:0000256" key="3">
    <source>
        <dbReference type="ARBA" id="ARBA00007222"/>
    </source>
</evidence>
<dbReference type="Pfam" id="PF16192">
    <property type="entry name" value="PMT_4TMC"/>
    <property type="match status" value="1"/>
</dbReference>
<dbReference type="InterPro" id="IPR003342">
    <property type="entry name" value="ArnT-like_N"/>
</dbReference>
<accession>A0A6J6Z0W7</accession>
<reference evidence="12" key="1">
    <citation type="submission" date="2020-05" db="EMBL/GenBank/DDBJ databases">
        <authorList>
            <person name="Chiriac C."/>
            <person name="Salcher M."/>
            <person name="Ghai R."/>
            <person name="Kavagutti S V."/>
        </authorList>
    </citation>
    <scope>NUCLEOTIDE SEQUENCE</scope>
</reference>
<dbReference type="EMBL" id="CAFAAX010000066">
    <property type="protein sequence ID" value="CAB4814365.1"/>
    <property type="molecule type" value="Genomic_DNA"/>
</dbReference>
<sequence length="424" mass="48203">MKTRIYVGAITLVSLALRLFHLGTPKGFVFDEVYYVDGARDYLAHGVEVTGQEPEFVVHPPVGKWLIALGIKIFGDNEFGWRFMGALLGAAMIVLIALIAHRLFRNSYLTIAASALMAMDGLALVHSRTALLDIYLSFFVLLATYLFLTRWHWWAGIALGLAVATKWSALYYLALFGLVALYRAFNHNTGRNLIKPTLKTVAQYALIPFSIYITSWAGWFISARGWARDYSSNIIVSFIHYHSQMLGFHTGLVQKHSYQANPWSWLVMGRPTSFFYETPKNCGADHCSQEVLALGTPLLWWLATIAVAVVIGFWIKSFAVKRYEPPLNVIVTGIAAGYLPWFFFQKRTVFSFYAIVFEPFLILAIIYCAYVALLHFENKRNIYTILGLIGLVIFINFIFFLPVFTGDVITYDSWQARMWLPSWV</sequence>
<feature type="transmembrane region" description="Helical" evidence="9">
    <location>
        <begin position="385"/>
        <end position="404"/>
    </location>
</feature>
<evidence type="ECO:0000256" key="8">
    <source>
        <dbReference type="ARBA" id="ARBA00023136"/>
    </source>
</evidence>
<name>A0A6J6Z0W7_9ZZZZ</name>
<dbReference type="PANTHER" id="PTHR10050">
    <property type="entry name" value="DOLICHYL-PHOSPHATE-MANNOSE--PROTEIN MANNOSYLTRANSFERASE"/>
    <property type="match status" value="1"/>
</dbReference>
<feature type="domain" description="Protein O-mannosyl-transferase C-terminal four TM" evidence="11">
    <location>
        <begin position="237"/>
        <end position="423"/>
    </location>
</feature>
<evidence type="ECO:0000259" key="10">
    <source>
        <dbReference type="Pfam" id="PF02366"/>
    </source>
</evidence>
<evidence type="ECO:0000259" key="11">
    <source>
        <dbReference type="Pfam" id="PF16192"/>
    </source>
</evidence>
<protein>
    <submittedName>
        <fullName evidence="12">Unannotated protein</fullName>
    </submittedName>
</protein>
<feature type="transmembrane region" description="Helical" evidence="9">
    <location>
        <begin position="130"/>
        <end position="148"/>
    </location>
</feature>
<dbReference type="AlphaFoldDB" id="A0A6J6Z0W7"/>
<dbReference type="InterPro" id="IPR032421">
    <property type="entry name" value="PMT_4TMC"/>
</dbReference>
<comment type="subcellular location">
    <subcellularLocation>
        <location evidence="1">Endomembrane system</location>
        <topology evidence="1">Multi-pass membrane protein</topology>
    </subcellularLocation>
</comment>
<dbReference type="PANTHER" id="PTHR10050:SF46">
    <property type="entry name" value="PROTEIN O-MANNOSYL-TRANSFERASE 2"/>
    <property type="match status" value="1"/>
</dbReference>